<dbReference type="AlphaFoldDB" id="A0A1F5F2T0"/>
<evidence type="ECO:0000313" key="3">
    <source>
        <dbReference type="EMBL" id="OGD73902.1"/>
    </source>
</evidence>
<dbReference type="InterPro" id="IPR051278">
    <property type="entry name" value="HdrB/HdrD_reductase"/>
</dbReference>
<feature type="domain" description="Cysteine-rich" evidence="2">
    <location>
        <begin position="154"/>
        <end position="241"/>
    </location>
</feature>
<dbReference type="PANTHER" id="PTHR42947">
    <property type="entry name" value="COB--COM HETERODISULFIDE REDUCTASE SUBUNIT B 1"/>
    <property type="match status" value="1"/>
</dbReference>
<dbReference type="STRING" id="1817816.A2Y64_07300"/>
<dbReference type="InterPro" id="IPR004017">
    <property type="entry name" value="Cys_rich_dom"/>
</dbReference>
<dbReference type="PANTHER" id="PTHR42947:SF1">
    <property type="entry name" value="COB--COM HETERODISULFIDE REDUCTASE SUBUNIT B 1"/>
    <property type="match status" value="1"/>
</dbReference>
<sequence>MAASNGKKYTYYPGCSQTKTSRAYDASVRGVAGKLGIELVELEDWNCCGASNYIAIDARKAFVLSARNLALAEKTGRPDIVTSCSGCYVILAKAKKYIKTNPKLHKDIDEALATDGLTYTGNVSVRHVLDVLVNDVAEQRIRAAVTVPLAGLKVAPYYGCQIGRPYGEFDDEEWPHTLDDLVAWSGAEPVNFPLKSKCCGGILMTTQPKVGRTLVGKLLKSAKDAGADCIVTACSLCHVTLESYQKKVSRHLGEDVNIPVLYFTQLLGRALGLTHKELMLKDSLTHAEAVLP</sequence>
<feature type="domain" description="Cysteine-rich" evidence="2">
    <location>
        <begin position="9"/>
        <end position="91"/>
    </location>
</feature>
<comment type="caution">
    <text evidence="3">The sequence shown here is derived from an EMBL/GenBank/DDBJ whole genome shotgun (WGS) entry which is preliminary data.</text>
</comment>
<dbReference type="GO" id="GO:0016491">
    <property type="term" value="F:oxidoreductase activity"/>
    <property type="evidence" value="ECO:0007669"/>
    <property type="project" value="UniProtKB-KW"/>
</dbReference>
<dbReference type="Pfam" id="PF02754">
    <property type="entry name" value="CCG"/>
    <property type="match status" value="2"/>
</dbReference>
<evidence type="ECO:0000256" key="1">
    <source>
        <dbReference type="ARBA" id="ARBA00023002"/>
    </source>
</evidence>
<keyword evidence="1" id="KW-0560">Oxidoreductase</keyword>
<dbReference type="Gene3D" id="1.20.1050.140">
    <property type="match status" value="1"/>
</dbReference>
<reference evidence="3 4" key="1">
    <citation type="journal article" date="2016" name="Nat. Commun.">
        <title>Thousands of microbial genomes shed light on interconnected biogeochemical processes in an aquifer system.</title>
        <authorList>
            <person name="Anantharaman K."/>
            <person name="Brown C.T."/>
            <person name="Hug L.A."/>
            <person name="Sharon I."/>
            <person name="Castelle C.J."/>
            <person name="Probst A.J."/>
            <person name="Thomas B.C."/>
            <person name="Singh A."/>
            <person name="Wilkins M.J."/>
            <person name="Karaoz U."/>
            <person name="Brodie E.L."/>
            <person name="Williams K.H."/>
            <person name="Hubbard S.S."/>
            <person name="Banfield J.F."/>
        </authorList>
    </citation>
    <scope>NUCLEOTIDE SEQUENCE [LARGE SCALE GENOMIC DNA]</scope>
</reference>
<protein>
    <recommendedName>
        <fullName evidence="2">Cysteine-rich domain-containing protein</fullName>
    </recommendedName>
</protein>
<evidence type="ECO:0000259" key="2">
    <source>
        <dbReference type="Pfam" id="PF02754"/>
    </source>
</evidence>
<evidence type="ECO:0000313" key="4">
    <source>
        <dbReference type="Proteomes" id="UP000177187"/>
    </source>
</evidence>
<proteinExistence type="predicted"/>
<gene>
    <name evidence="3" type="ORF">A2Y64_07300</name>
</gene>
<name>A0A1F5F2T0_9BACT</name>
<dbReference type="Proteomes" id="UP000177187">
    <property type="component" value="Unassembled WGS sequence"/>
</dbReference>
<dbReference type="Gene3D" id="3.40.50.11810">
    <property type="match status" value="1"/>
</dbReference>
<dbReference type="EMBL" id="MFAF01000111">
    <property type="protein sequence ID" value="OGD73902.1"/>
    <property type="molecule type" value="Genomic_DNA"/>
</dbReference>
<accession>A0A1F5F2T0</accession>
<organism evidence="3 4">
    <name type="scientific">Candidatus Coatesbacteria bacterium RBG_13_66_14</name>
    <dbReference type="NCBI Taxonomy" id="1817816"/>
    <lineage>
        <taxon>Bacteria</taxon>
        <taxon>Candidatus Coatesiibacteriota</taxon>
    </lineage>
</organism>